<evidence type="ECO:0000313" key="8">
    <source>
        <dbReference type="Proteomes" id="UP000245838"/>
    </source>
</evidence>
<dbReference type="GO" id="GO:0005737">
    <property type="term" value="C:cytoplasm"/>
    <property type="evidence" value="ECO:0007669"/>
    <property type="project" value="InterPro"/>
</dbReference>
<dbReference type="Gene3D" id="3.50.14.10">
    <property type="entry name" value="Replication terminator Tus, domain 1 superfamily/Replication terminator Tus"/>
    <property type="match status" value="1"/>
</dbReference>
<accession>Q2NSY7</accession>
<protein>
    <recommendedName>
        <fullName evidence="4">DNA replication terminus site-binding protein</fullName>
    </recommendedName>
</protein>
<evidence type="ECO:0000256" key="3">
    <source>
        <dbReference type="ARBA" id="ARBA00023125"/>
    </source>
</evidence>
<reference evidence="5 7" key="1">
    <citation type="journal article" date="2006" name="Genome Res.">
        <title>Massive genome erosion and functional adaptations provide insights into the symbiotic lifestyle of Sodalis glossinidius in the tsetse host.</title>
        <authorList>
            <person name="Toh H."/>
            <person name="Weiss B.L."/>
            <person name="Perkin S.A.H."/>
            <person name="Yamashita A."/>
            <person name="Oshima K."/>
            <person name="Hattori M."/>
            <person name="Aksoy S."/>
        </authorList>
    </citation>
    <scope>NUCLEOTIDE SEQUENCE [LARGE SCALE GENOMIC DNA]</scope>
    <source>
        <strain evidence="5">Morsitans</strain>
        <strain evidence="7">morsitans</strain>
    </source>
</reference>
<gene>
    <name evidence="5" type="ordered locus">SG1463</name>
    <name evidence="6" type="ORF">SGGMMB4_03308</name>
</gene>
<sequence>MPALDLTERLNTCFNTLQLRLTALEPLLSDFRLLAARVFTLPEVEKGQEQDEITTLTVEQQVGKTALATGVAHFQRLFIYQQNQNSSSKAAIRLPGALCFAVDNDQYAAAVSLISEINDLKTHLSRLITVESQLPPEQRFDFVHRHLRGLKTLSAYRGLQVISDPATVRFGWANKQVIKNLTRKEVLTLLQKSLHGGRAVPPYTREQWQERVREEINLVSKLPPDIPLKIKRPVKVQPIARVWYQAQKKQVQYACPSPLIVLCRTQKGATAPMLGELLNYDRHTIRPKHVPAALPAHLLIERLHLYVAT</sequence>
<dbReference type="KEGG" id="sgl:SG1463"/>
<dbReference type="InterPro" id="IPR036384">
    <property type="entry name" value="Tus_sf"/>
</dbReference>
<dbReference type="STRING" id="343509.SG1463"/>
<name>Q2NSY7_SODGM</name>
<dbReference type="Pfam" id="PF05472">
    <property type="entry name" value="Ter"/>
    <property type="match status" value="1"/>
</dbReference>
<dbReference type="InterPro" id="IPR036381">
    <property type="entry name" value="Tus_dom1"/>
</dbReference>
<dbReference type="eggNOG" id="ENOG502Z895">
    <property type="taxonomic scope" value="Bacteria"/>
</dbReference>
<dbReference type="NCBIfam" id="TIGR02648">
    <property type="entry name" value="rep_term_tus"/>
    <property type="match status" value="1"/>
</dbReference>
<evidence type="ECO:0000256" key="1">
    <source>
        <dbReference type="ARBA" id="ARBA00022490"/>
    </source>
</evidence>
<evidence type="ECO:0000313" key="6">
    <source>
        <dbReference type="EMBL" id="CRL45519.1"/>
    </source>
</evidence>
<dbReference type="HOGENOM" id="CLU_078181_0_0_6"/>
<evidence type="ECO:0000256" key="4">
    <source>
        <dbReference type="NCBIfam" id="TIGR02648"/>
    </source>
</evidence>
<dbReference type="AlphaFoldDB" id="Q2NSY7"/>
<dbReference type="Proteomes" id="UP000245838">
    <property type="component" value="Chromosome sggmmb4_Chromosome"/>
</dbReference>
<dbReference type="InterPro" id="IPR008865">
    <property type="entry name" value="DNA_replication_term_site-bd"/>
</dbReference>
<dbReference type="Gene3D" id="3.30.54.10">
    <property type="match status" value="1"/>
</dbReference>
<evidence type="ECO:0000313" key="7">
    <source>
        <dbReference type="Proteomes" id="UP000001932"/>
    </source>
</evidence>
<organism evidence="5 7">
    <name type="scientific">Sodalis glossinidius (strain morsitans)</name>
    <dbReference type="NCBI Taxonomy" id="343509"/>
    <lineage>
        <taxon>Bacteria</taxon>
        <taxon>Pseudomonadati</taxon>
        <taxon>Pseudomonadota</taxon>
        <taxon>Gammaproteobacteria</taxon>
        <taxon>Enterobacterales</taxon>
        <taxon>Bruguierivoracaceae</taxon>
        <taxon>Sodalis</taxon>
    </lineage>
</organism>
<proteinExistence type="predicted"/>
<dbReference type="GO" id="GO:0006274">
    <property type="term" value="P:DNA replication termination"/>
    <property type="evidence" value="ECO:0007669"/>
    <property type="project" value="UniProtKB-UniRule"/>
</dbReference>
<keyword evidence="3" id="KW-0238">DNA-binding</keyword>
<reference evidence="6 8" key="2">
    <citation type="submission" date="2015-05" db="EMBL/GenBank/DDBJ databases">
        <authorList>
            <person name="Goodhead I."/>
        </authorList>
    </citation>
    <scope>NUCLEOTIDE SEQUENCE [LARGE SCALE GENOMIC DNA]</scope>
    <source>
        <strain evidence="6">B4</strain>
        <strain evidence="8">morsitans</strain>
    </source>
</reference>
<keyword evidence="2" id="KW-0235">DNA replication</keyword>
<dbReference type="GO" id="GO:0003677">
    <property type="term" value="F:DNA binding"/>
    <property type="evidence" value="ECO:0007669"/>
    <property type="project" value="UniProtKB-UniRule"/>
</dbReference>
<dbReference type="BioCyc" id="SGLO343509:SGP1_RS12970-MONOMER"/>
<dbReference type="EMBL" id="LN854557">
    <property type="protein sequence ID" value="CRL45519.1"/>
    <property type="molecule type" value="Genomic_DNA"/>
</dbReference>
<dbReference type="EMBL" id="AP008232">
    <property type="protein sequence ID" value="BAE74738.1"/>
    <property type="molecule type" value="Genomic_DNA"/>
</dbReference>
<keyword evidence="7" id="KW-1185">Reference proteome</keyword>
<dbReference type="RefSeq" id="WP_011411283.1">
    <property type="nucleotide sequence ID" value="NC_007712.1"/>
</dbReference>
<evidence type="ECO:0000313" key="5">
    <source>
        <dbReference type="EMBL" id="BAE74738.1"/>
    </source>
</evidence>
<evidence type="ECO:0000256" key="2">
    <source>
        <dbReference type="ARBA" id="ARBA00022705"/>
    </source>
</evidence>
<dbReference type="OrthoDB" id="6298545at2"/>
<keyword evidence="1" id="KW-0963">Cytoplasm</keyword>
<dbReference type="Proteomes" id="UP000001932">
    <property type="component" value="Chromosome"/>
</dbReference>
<dbReference type="SUPFAM" id="SSF56596">
    <property type="entry name" value="Replication terminator protein (Tus)"/>
    <property type="match status" value="1"/>
</dbReference>